<dbReference type="Pfam" id="PF06568">
    <property type="entry name" value="YjiS-like"/>
    <property type="match status" value="1"/>
</dbReference>
<dbReference type="RefSeq" id="WP_131907723.1">
    <property type="nucleotide sequence ID" value="NZ_BAAAFU010000007.1"/>
</dbReference>
<evidence type="ECO:0000256" key="1">
    <source>
        <dbReference type="SAM" id="MobiDB-lite"/>
    </source>
</evidence>
<comment type="caution">
    <text evidence="3">The sequence shown here is derived from an EMBL/GenBank/DDBJ whole genome shotgun (WGS) entry which is preliminary data.</text>
</comment>
<name>A0A4R1EU02_9GAMM</name>
<dbReference type="EMBL" id="SMFQ01000005">
    <property type="protein sequence ID" value="TCJ83249.1"/>
    <property type="molecule type" value="Genomic_DNA"/>
</dbReference>
<accession>A0A4R1EU02</accession>
<keyword evidence="4" id="KW-1185">Reference proteome</keyword>
<evidence type="ECO:0000313" key="4">
    <source>
        <dbReference type="Proteomes" id="UP000294887"/>
    </source>
</evidence>
<dbReference type="AlphaFoldDB" id="A0A4R1EU02"/>
<feature type="domain" description="YjiS-like" evidence="2">
    <location>
        <begin position="19"/>
        <end position="42"/>
    </location>
</feature>
<sequence length="93" mass="10138">MNIKNVLKNINEAFLLSGYARTAQELSLLSDRQLADLGVSRELLKLGASGYPWREEAQSHIIPDNVSHFKAATNDTETAADQTPIMPSPSKAA</sequence>
<organism evidence="3 4">
    <name type="scientific">Cocleimonas flava</name>
    <dbReference type="NCBI Taxonomy" id="634765"/>
    <lineage>
        <taxon>Bacteria</taxon>
        <taxon>Pseudomonadati</taxon>
        <taxon>Pseudomonadota</taxon>
        <taxon>Gammaproteobacteria</taxon>
        <taxon>Thiotrichales</taxon>
        <taxon>Thiotrichaceae</taxon>
        <taxon>Cocleimonas</taxon>
    </lineage>
</organism>
<feature type="region of interest" description="Disordered" evidence="1">
    <location>
        <begin position="72"/>
        <end position="93"/>
    </location>
</feature>
<reference evidence="3 4" key="1">
    <citation type="submission" date="2019-03" db="EMBL/GenBank/DDBJ databases">
        <title>Genomic Encyclopedia of Type Strains, Phase IV (KMG-IV): sequencing the most valuable type-strain genomes for metagenomic binning, comparative biology and taxonomic classification.</title>
        <authorList>
            <person name="Goeker M."/>
        </authorList>
    </citation>
    <scope>NUCLEOTIDE SEQUENCE [LARGE SCALE GENOMIC DNA]</scope>
    <source>
        <strain evidence="3 4">DSM 24830</strain>
    </source>
</reference>
<gene>
    <name evidence="3" type="ORF">EV695_3989</name>
</gene>
<evidence type="ECO:0000313" key="3">
    <source>
        <dbReference type="EMBL" id="TCJ83249.1"/>
    </source>
</evidence>
<dbReference type="InterPro" id="IPR009506">
    <property type="entry name" value="YjiS-like"/>
</dbReference>
<protein>
    <submittedName>
        <fullName evidence="3">Uncharacterized protein DUF1127</fullName>
    </submittedName>
</protein>
<evidence type="ECO:0000259" key="2">
    <source>
        <dbReference type="Pfam" id="PF06568"/>
    </source>
</evidence>
<dbReference type="OrthoDB" id="5625207at2"/>
<proteinExistence type="predicted"/>
<dbReference type="Proteomes" id="UP000294887">
    <property type="component" value="Unassembled WGS sequence"/>
</dbReference>